<reference evidence="3 4" key="1">
    <citation type="journal article" date="2016" name="Genome Biol. Evol.">
        <title>Divergent and convergent evolution of fungal pathogenicity.</title>
        <authorList>
            <person name="Shang Y."/>
            <person name="Xiao G."/>
            <person name="Zheng P."/>
            <person name="Cen K."/>
            <person name="Zhan S."/>
            <person name="Wang C."/>
        </authorList>
    </citation>
    <scope>NUCLEOTIDE SEQUENCE [LARGE SCALE GENOMIC DNA]</scope>
    <source>
        <strain evidence="3 4">RCEF 264</strain>
    </source>
</reference>
<evidence type="ECO:0000313" key="4">
    <source>
        <dbReference type="Proteomes" id="UP000076874"/>
    </source>
</evidence>
<comment type="caution">
    <text evidence="3">The sequence shown here is derived from an EMBL/GenBank/DDBJ whole genome shotgun (WGS) entry which is preliminary data.</text>
</comment>
<evidence type="ECO:0000259" key="2">
    <source>
        <dbReference type="Pfam" id="PF01636"/>
    </source>
</evidence>
<dbReference type="Proteomes" id="UP000076874">
    <property type="component" value="Unassembled WGS sequence"/>
</dbReference>
<name>A0A167VHT9_9HYPO</name>
<dbReference type="Pfam" id="PF01636">
    <property type="entry name" value="APH"/>
    <property type="match status" value="1"/>
</dbReference>
<keyword evidence="3" id="KW-0418">Kinase</keyword>
<dbReference type="AlphaFoldDB" id="A0A167VHT9"/>
<dbReference type="InterPro" id="IPR011009">
    <property type="entry name" value="Kinase-like_dom_sf"/>
</dbReference>
<sequence>MHLSPDFQHDDDWDVVSPVVRLASPLLRSPDSSSRCVTTGADALASHCGPFPDQKHSYLAAGHSIAIGPMPLGFGLSQFDYRVLLSLQGLHPQSAHPQTSTLVRPFDREETRIAYETGNAFCFSIGRTLHHLTLADIEALEELPGSSGRRQSSAYRLGRDHVIKVSPHHGVLYEARVLAYIEGQCPGIPVPRVFGTCHLRDSAGRNRYCVLMEYIDGVRADEALCDWNADEIGTFMDAVRALQQALTTRTGRRIQAINVNEDSEMGNTRVSDDDADGTSNQQVQDELFDHIWQDMARGPFDTEAAFVASIGVALRRRGADARRLELVSSMIAHLPAPASTMVESPETTSRTTVNTADGDTQGTRFTLQHANLTPENILVRRTACSSAPEIVGVLGWGQSGFYPPWWEMAKMAASEDKLMVDLAASDAAFPRYSQQVSVMLHVRDIIY</sequence>
<dbReference type="SUPFAM" id="SSF56112">
    <property type="entry name" value="Protein kinase-like (PK-like)"/>
    <property type="match status" value="1"/>
</dbReference>
<keyword evidence="4" id="KW-1185">Reference proteome</keyword>
<dbReference type="GO" id="GO:0016301">
    <property type="term" value="F:kinase activity"/>
    <property type="evidence" value="ECO:0007669"/>
    <property type="project" value="UniProtKB-KW"/>
</dbReference>
<protein>
    <submittedName>
        <fullName evidence="3">Protein kinase-like domain protein</fullName>
    </submittedName>
</protein>
<keyword evidence="3" id="KW-0808">Transferase</keyword>
<dbReference type="InterPro" id="IPR051678">
    <property type="entry name" value="AGP_Transferase"/>
</dbReference>
<accession>A0A167VHT9</accession>
<dbReference type="InterPro" id="IPR002575">
    <property type="entry name" value="Aminoglycoside_PTrfase"/>
</dbReference>
<organism evidence="3 4">
    <name type="scientific">Niveomyces insectorum RCEF 264</name>
    <dbReference type="NCBI Taxonomy" id="1081102"/>
    <lineage>
        <taxon>Eukaryota</taxon>
        <taxon>Fungi</taxon>
        <taxon>Dikarya</taxon>
        <taxon>Ascomycota</taxon>
        <taxon>Pezizomycotina</taxon>
        <taxon>Sordariomycetes</taxon>
        <taxon>Hypocreomycetidae</taxon>
        <taxon>Hypocreales</taxon>
        <taxon>Cordycipitaceae</taxon>
        <taxon>Niveomyces</taxon>
    </lineage>
</organism>
<dbReference type="STRING" id="1081102.A0A167VHT9"/>
<dbReference type="OrthoDB" id="5170550at2759"/>
<feature type="domain" description="Aminoglycoside phosphotransferase" evidence="2">
    <location>
        <begin position="154"/>
        <end position="414"/>
    </location>
</feature>
<proteinExistence type="predicted"/>
<dbReference type="EMBL" id="AZHD01000006">
    <property type="protein sequence ID" value="OAA62633.1"/>
    <property type="molecule type" value="Genomic_DNA"/>
</dbReference>
<gene>
    <name evidence="3" type="ORF">SPI_04173</name>
</gene>
<feature type="compositionally biased region" description="Polar residues" evidence="1">
    <location>
        <begin position="341"/>
        <end position="360"/>
    </location>
</feature>
<dbReference type="PANTHER" id="PTHR21310:SF15">
    <property type="entry name" value="AMINOGLYCOSIDE PHOSPHOTRANSFERASE DOMAIN-CONTAINING PROTEIN"/>
    <property type="match status" value="1"/>
</dbReference>
<evidence type="ECO:0000256" key="1">
    <source>
        <dbReference type="SAM" id="MobiDB-lite"/>
    </source>
</evidence>
<feature type="region of interest" description="Disordered" evidence="1">
    <location>
        <begin position="338"/>
        <end position="360"/>
    </location>
</feature>
<evidence type="ECO:0000313" key="3">
    <source>
        <dbReference type="EMBL" id="OAA62633.1"/>
    </source>
</evidence>
<dbReference type="PANTHER" id="PTHR21310">
    <property type="entry name" value="AMINOGLYCOSIDE PHOSPHOTRANSFERASE-RELATED-RELATED"/>
    <property type="match status" value="1"/>
</dbReference>